<dbReference type="PROSITE" id="PS50011">
    <property type="entry name" value="PROTEIN_KINASE_DOM"/>
    <property type="match status" value="1"/>
</dbReference>
<dbReference type="AlphaFoldDB" id="A0A816AE09"/>
<dbReference type="SMART" id="SM00220">
    <property type="entry name" value="S_TKc"/>
    <property type="match status" value="1"/>
</dbReference>
<sequence>MNEPIPMSLSLPTQTYDGIDEGVADDENSTNLSTIWGRLLSIDTLFSSIDLIDKEYSLGRGKTCTIVFDSSEVQTSKYFLAYSSQHFKITRDSVNNFTYVVDLSSNGTYINGEKLGKNKQQILENNAEIALASKAHRVYIYIDSNASADVSIPAVIRDKYIVSREIGRGTYGEVRLCFNRDTCDRFAMKIITKKHFTTFCPQADAFNQNIKNECSILQGLCHPCIIRIHEVFDTPDTLNIILELVDGGELFNRVVAHGQFDEATSKFLFRQMCIGVKYLHDRSVTHRDLKPENILLTSPSTNETLIKITDFGLSKLINETSLMKTFCGTPNYLAPEVLANRGTGSYTNKVDVWSLGVILYICLGKKNSQQMKYDVFIYSGCQNCPTACNLDLIL</sequence>
<dbReference type="PANTHER" id="PTHR24347">
    <property type="entry name" value="SERINE/THREONINE-PROTEIN KINASE"/>
    <property type="match status" value="1"/>
</dbReference>
<evidence type="ECO:0000256" key="2">
    <source>
        <dbReference type="ARBA" id="ARBA00022840"/>
    </source>
</evidence>
<evidence type="ECO:0000313" key="8">
    <source>
        <dbReference type="Proteomes" id="UP000663855"/>
    </source>
</evidence>
<dbReference type="InterPro" id="IPR008271">
    <property type="entry name" value="Ser/Thr_kinase_AS"/>
</dbReference>
<evidence type="ECO:0000256" key="1">
    <source>
        <dbReference type="ARBA" id="ARBA00022741"/>
    </source>
</evidence>
<evidence type="ECO:0008006" key="9">
    <source>
        <dbReference type="Google" id="ProtNLM"/>
    </source>
</evidence>
<dbReference type="InterPro" id="IPR000253">
    <property type="entry name" value="FHA_dom"/>
</dbReference>
<keyword evidence="1 3" id="KW-0547">Nucleotide-binding</keyword>
<feature type="domain" description="Protein kinase" evidence="6">
    <location>
        <begin position="160"/>
        <end position="394"/>
    </location>
</feature>
<dbReference type="FunFam" id="2.60.200.20:FF:000079">
    <property type="entry name" value="Checkpoint kinase 2"/>
    <property type="match status" value="1"/>
</dbReference>
<dbReference type="EMBL" id="CAJNOV010016825">
    <property type="protein sequence ID" value="CAF1596237.1"/>
    <property type="molecule type" value="Genomic_DNA"/>
</dbReference>
<dbReference type="Gene3D" id="2.60.200.20">
    <property type="match status" value="1"/>
</dbReference>
<dbReference type="Proteomes" id="UP000663855">
    <property type="component" value="Unassembled WGS sequence"/>
</dbReference>
<dbReference type="SMART" id="SM00240">
    <property type="entry name" value="FHA"/>
    <property type="match status" value="1"/>
</dbReference>
<keyword evidence="4" id="KW-0418">Kinase</keyword>
<protein>
    <recommendedName>
        <fullName evidence="9">Serine/threonine-protein kinase Chk2</fullName>
    </recommendedName>
</protein>
<dbReference type="GO" id="GO:0005524">
    <property type="term" value="F:ATP binding"/>
    <property type="evidence" value="ECO:0007669"/>
    <property type="project" value="UniProtKB-UniRule"/>
</dbReference>
<evidence type="ECO:0000259" key="6">
    <source>
        <dbReference type="PROSITE" id="PS50011"/>
    </source>
</evidence>
<comment type="similarity">
    <text evidence="4">Belongs to the protein kinase superfamily.</text>
</comment>
<dbReference type="Pfam" id="PF00069">
    <property type="entry name" value="Pkinase"/>
    <property type="match status" value="1"/>
</dbReference>
<dbReference type="SUPFAM" id="SSF56112">
    <property type="entry name" value="Protein kinase-like (PK-like)"/>
    <property type="match status" value="1"/>
</dbReference>
<proteinExistence type="inferred from homology"/>
<dbReference type="SUPFAM" id="SSF49879">
    <property type="entry name" value="SMAD/FHA domain"/>
    <property type="match status" value="1"/>
</dbReference>
<keyword evidence="4" id="KW-0723">Serine/threonine-protein kinase</keyword>
<gene>
    <name evidence="7" type="ORF">CJN711_LOCUS34615</name>
</gene>
<dbReference type="PROSITE" id="PS00107">
    <property type="entry name" value="PROTEIN_KINASE_ATP"/>
    <property type="match status" value="1"/>
</dbReference>
<reference evidence="7" key="1">
    <citation type="submission" date="2021-02" db="EMBL/GenBank/DDBJ databases">
        <authorList>
            <person name="Nowell W R."/>
        </authorList>
    </citation>
    <scope>NUCLEOTIDE SEQUENCE</scope>
</reference>
<dbReference type="CDD" id="cd22666">
    <property type="entry name" value="FHA_CHK2"/>
    <property type="match status" value="1"/>
</dbReference>
<dbReference type="Gene3D" id="3.30.200.20">
    <property type="entry name" value="Phosphorylase Kinase, domain 1"/>
    <property type="match status" value="1"/>
</dbReference>
<dbReference type="Gene3D" id="1.10.510.10">
    <property type="entry name" value="Transferase(Phosphotransferase) domain 1"/>
    <property type="match status" value="1"/>
</dbReference>
<evidence type="ECO:0000313" key="7">
    <source>
        <dbReference type="EMBL" id="CAF1596237.1"/>
    </source>
</evidence>
<dbReference type="InterPro" id="IPR011009">
    <property type="entry name" value="Kinase-like_dom_sf"/>
</dbReference>
<keyword evidence="4" id="KW-0808">Transferase</keyword>
<dbReference type="PROSITE" id="PS50006">
    <property type="entry name" value="FHA_DOMAIN"/>
    <property type="match status" value="1"/>
</dbReference>
<feature type="domain" description="FHA" evidence="5">
    <location>
        <begin position="56"/>
        <end position="115"/>
    </location>
</feature>
<dbReference type="Pfam" id="PF00498">
    <property type="entry name" value="FHA"/>
    <property type="match status" value="1"/>
</dbReference>
<feature type="binding site" evidence="3">
    <location>
        <position position="189"/>
    </location>
    <ligand>
        <name>ATP</name>
        <dbReference type="ChEBI" id="CHEBI:30616"/>
    </ligand>
</feature>
<dbReference type="InterPro" id="IPR017441">
    <property type="entry name" value="Protein_kinase_ATP_BS"/>
</dbReference>
<dbReference type="InterPro" id="IPR008984">
    <property type="entry name" value="SMAD_FHA_dom_sf"/>
</dbReference>
<accession>A0A816AE09</accession>
<dbReference type="InterPro" id="IPR000719">
    <property type="entry name" value="Prot_kinase_dom"/>
</dbReference>
<evidence type="ECO:0000256" key="4">
    <source>
        <dbReference type="RuleBase" id="RU000304"/>
    </source>
</evidence>
<name>A0A816AE09_9BILA</name>
<evidence type="ECO:0000256" key="3">
    <source>
        <dbReference type="PROSITE-ProRule" id="PRU10141"/>
    </source>
</evidence>
<keyword evidence="2 3" id="KW-0067">ATP-binding</keyword>
<comment type="caution">
    <text evidence="7">The sequence shown here is derived from an EMBL/GenBank/DDBJ whole genome shotgun (WGS) entry which is preliminary data.</text>
</comment>
<organism evidence="7 8">
    <name type="scientific">Rotaria magnacalcarata</name>
    <dbReference type="NCBI Taxonomy" id="392030"/>
    <lineage>
        <taxon>Eukaryota</taxon>
        <taxon>Metazoa</taxon>
        <taxon>Spiralia</taxon>
        <taxon>Gnathifera</taxon>
        <taxon>Rotifera</taxon>
        <taxon>Eurotatoria</taxon>
        <taxon>Bdelloidea</taxon>
        <taxon>Philodinida</taxon>
        <taxon>Philodinidae</taxon>
        <taxon>Rotaria</taxon>
    </lineage>
</organism>
<dbReference type="PROSITE" id="PS00108">
    <property type="entry name" value="PROTEIN_KINASE_ST"/>
    <property type="match status" value="1"/>
</dbReference>
<dbReference type="GO" id="GO:0004674">
    <property type="term" value="F:protein serine/threonine kinase activity"/>
    <property type="evidence" value="ECO:0007669"/>
    <property type="project" value="UniProtKB-KW"/>
</dbReference>
<evidence type="ECO:0000259" key="5">
    <source>
        <dbReference type="PROSITE" id="PS50006"/>
    </source>
</evidence>